<keyword evidence="1" id="KW-0238">DNA-binding</keyword>
<comment type="caution">
    <text evidence="1">The sequence shown here is derived from an EMBL/GenBank/DDBJ whole genome shotgun (WGS) entry which is preliminary data.</text>
</comment>
<dbReference type="AlphaFoldDB" id="A0A2N7FJM9"/>
<dbReference type="Pfam" id="PF05930">
    <property type="entry name" value="Phage_AlpA"/>
    <property type="match status" value="1"/>
</dbReference>
<sequence length="66" mass="7801">MNKIKLIKLEVVIEMTTLSRSAIYRGIRECRFPKQVRLSRRSVAWVESDIQNWIKAQVAERQNISI</sequence>
<reference evidence="2" key="1">
    <citation type="submission" date="2016-07" db="EMBL/GenBank/DDBJ databases">
        <title>Nontailed viruses are major unrecognized killers of bacteria in the ocean.</title>
        <authorList>
            <person name="Kauffman K."/>
            <person name="Hussain F."/>
            <person name="Yang J."/>
            <person name="Arevalo P."/>
            <person name="Brown J."/>
            <person name="Cutler M."/>
            <person name="Kelly L."/>
            <person name="Polz M.F."/>
        </authorList>
    </citation>
    <scope>NUCLEOTIDE SEQUENCE [LARGE SCALE GENOMIC DNA]</scope>
    <source>
        <strain evidence="2">10N.261.55.E11</strain>
    </source>
</reference>
<dbReference type="Proteomes" id="UP000235330">
    <property type="component" value="Unassembled WGS sequence"/>
</dbReference>
<accession>A0A2N7FJM9</accession>
<dbReference type="InterPro" id="IPR052931">
    <property type="entry name" value="Prophage_regulatory_activator"/>
</dbReference>
<dbReference type="Gene3D" id="1.10.238.160">
    <property type="match status" value="1"/>
</dbReference>
<evidence type="ECO:0000313" key="2">
    <source>
        <dbReference type="Proteomes" id="UP000235330"/>
    </source>
</evidence>
<organism evidence="1 2">
    <name type="scientific">Vibrio splendidus</name>
    <dbReference type="NCBI Taxonomy" id="29497"/>
    <lineage>
        <taxon>Bacteria</taxon>
        <taxon>Pseudomonadati</taxon>
        <taxon>Pseudomonadota</taxon>
        <taxon>Gammaproteobacteria</taxon>
        <taxon>Vibrionales</taxon>
        <taxon>Vibrionaceae</taxon>
        <taxon>Vibrio</taxon>
    </lineage>
</organism>
<dbReference type="PANTHER" id="PTHR36154">
    <property type="entry name" value="DNA-BINDING TRANSCRIPTIONAL ACTIVATOR ALPA"/>
    <property type="match status" value="1"/>
</dbReference>
<dbReference type="EMBL" id="MCWU01000010">
    <property type="protein sequence ID" value="PMJ69481.1"/>
    <property type="molecule type" value="Genomic_DNA"/>
</dbReference>
<proteinExistence type="predicted"/>
<dbReference type="RefSeq" id="WP_102515545.1">
    <property type="nucleotide sequence ID" value="NZ_CAWNSM010000010.1"/>
</dbReference>
<protein>
    <submittedName>
        <fullName evidence="1">DNA-binding protein</fullName>
    </submittedName>
</protein>
<evidence type="ECO:0000313" key="1">
    <source>
        <dbReference type="EMBL" id="PMJ69481.1"/>
    </source>
</evidence>
<gene>
    <name evidence="1" type="ORF">BCU17_13155</name>
</gene>
<dbReference type="InterPro" id="IPR010260">
    <property type="entry name" value="AlpA"/>
</dbReference>
<dbReference type="GO" id="GO:0003677">
    <property type="term" value="F:DNA binding"/>
    <property type="evidence" value="ECO:0007669"/>
    <property type="project" value="UniProtKB-KW"/>
</dbReference>
<dbReference type="PANTHER" id="PTHR36154:SF1">
    <property type="entry name" value="DNA-BINDING TRANSCRIPTIONAL ACTIVATOR ALPA"/>
    <property type="match status" value="1"/>
</dbReference>
<name>A0A2N7FJM9_VIBSP</name>